<keyword evidence="1" id="KW-1133">Transmembrane helix</keyword>
<keyword evidence="1" id="KW-0812">Transmembrane</keyword>
<dbReference type="EMBL" id="CP000447">
    <property type="protein sequence ID" value="ABI73054.1"/>
    <property type="molecule type" value="Genomic_DNA"/>
</dbReference>
<gene>
    <name evidence="2" type="ordered locus">Sfri_3218</name>
</gene>
<dbReference type="Proteomes" id="UP000000684">
    <property type="component" value="Chromosome"/>
</dbReference>
<evidence type="ECO:0000313" key="2">
    <source>
        <dbReference type="EMBL" id="ABI73054.1"/>
    </source>
</evidence>
<reference evidence="2 3" key="1">
    <citation type="submission" date="2006-08" db="EMBL/GenBank/DDBJ databases">
        <title>Complete sequence of Shewanella frigidimarina NCIMB 400.</title>
        <authorList>
            <consortium name="US DOE Joint Genome Institute"/>
            <person name="Copeland A."/>
            <person name="Lucas S."/>
            <person name="Lapidus A."/>
            <person name="Barry K."/>
            <person name="Detter J.C."/>
            <person name="Glavina del Rio T."/>
            <person name="Hammon N."/>
            <person name="Israni S."/>
            <person name="Dalin E."/>
            <person name="Tice H."/>
            <person name="Pitluck S."/>
            <person name="Fredrickson J.K."/>
            <person name="Kolker E."/>
            <person name="McCuel L.A."/>
            <person name="DiChristina T."/>
            <person name="Nealson K.H."/>
            <person name="Newman D."/>
            <person name="Tiedje J.M."/>
            <person name="Zhou J."/>
            <person name="Romine M.F."/>
            <person name="Culley D.E."/>
            <person name="Serres M."/>
            <person name="Chertkov O."/>
            <person name="Brettin T."/>
            <person name="Bruce D."/>
            <person name="Han C."/>
            <person name="Tapia R."/>
            <person name="Gilna P."/>
            <person name="Schmutz J."/>
            <person name="Larimer F."/>
            <person name="Land M."/>
            <person name="Hauser L."/>
            <person name="Kyrpides N."/>
            <person name="Mikhailova N."/>
            <person name="Richardson P."/>
        </authorList>
    </citation>
    <scope>NUCLEOTIDE SEQUENCE [LARGE SCALE GENOMIC DNA]</scope>
    <source>
        <strain evidence="2 3">NCIMB 400</strain>
    </source>
</reference>
<dbReference type="KEGG" id="sfr:Sfri_3218"/>
<sequence length="298" mass="33450">MEVITVGWEPHHSRSSTHSSKEVYWLKPVLTAFIIHVLLIYVLIAFWYQDTTQRVSALVVKPSTTAIKSYLITSTQYESMTQTSLPPKLNDLESAQHIKNFPPIIDTNVDVSQSTSINAKETPISLDEDNNTLDKVMPSSNKRNNIQSTARAKIPNALPNQIKPDTTTNVNKSAPSLASIQQATSHFIQQNNIAALDTLIGSQTALQNQPTGTMSEMDPNLDFIELTPEIDINQPHTFNHRLDPNRIVKQGDYCYRVVELPTQVNPHGWGLGFAEFCGEDQVKKQLTEAIYNRVNRIK</sequence>
<protein>
    <submittedName>
        <fullName evidence="2">Uncharacterized protein</fullName>
    </submittedName>
</protein>
<evidence type="ECO:0000313" key="3">
    <source>
        <dbReference type="Proteomes" id="UP000000684"/>
    </source>
</evidence>
<keyword evidence="1" id="KW-0472">Membrane</keyword>
<dbReference type="eggNOG" id="ENOG5031TMU">
    <property type="taxonomic scope" value="Bacteria"/>
</dbReference>
<accession>Q07Y60</accession>
<proteinExistence type="predicted"/>
<organism evidence="2 3">
    <name type="scientific">Shewanella frigidimarina (strain NCIMB 400)</name>
    <dbReference type="NCBI Taxonomy" id="318167"/>
    <lineage>
        <taxon>Bacteria</taxon>
        <taxon>Pseudomonadati</taxon>
        <taxon>Pseudomonadota</taxon>
        <taxon>Gammaproteobacteria</taxon>
        <taxon>Alteromonadales</taxon>
        <taxon>Shewanellaceae</taxon>
        <taxon>Shewanella</taxon>
    </lineage>
</organism>
<name>Q07Y60_SHEFN</name>
<dbReference type="AlphaFoldDB" id="Q07Y60"/>
<feature type="transmembrane region" description="Helical" evidence="1">
    <location>
        <begin position="24"/>
        <end position="48"/>
    </location>
</feature>
<dbReference type="RefSeq" id="WP_011638657.1">
    <property type="nucleotide sequence ID" value="NC_008345.1"/>
</dbReference>
<keyword evidence="3" id="KW-1185">Reference proteome</keyword>
<dbReference type="HOGENOM" id="CLU_048423_0_0_6"/>
<dbReference type="GeneID" id="41838593"/>
<dbReference type="OrthoDB" id="6272870at2"/>
<evidence type="ECO:0000256" key="1">
    <source>
        <dbReference type="SAM" id="Phobius"/>
    </source>
</evidence>